<dbReference type="Proteomes" id="UP001054945">
    <property type="component" value="Unassembled WGS sequence"/>
</dbReference>
<keyword evidence="2" id="KW-1185">Reference proteome</keyword>
<dbReference type="AlphaFoldDB" id="A0AAV4TNF6"/>
<proteinExistence type="predicted"/>
<organism evidence="1 2">
    <name type="scientific">Caerostris extrusa</name>
    <name type="common">Bark spider</name>
    <name type="synonym">Caerostris bankana</name>
    <dbReference type="NCBI Taxonomy" id="172846"/>
    <lineage>
        <taxon>Eukaryota</taxon>
        <taxon>Metazoa</taxon>
        <taxon>Ecdysozoa</taxon>
        <taxon>Arthropoda</taxon>
        <taxon>Chelicerata</taxon>
        <taxon>Arachnida</taxon>
        <taxon>Araneae</taxon>
        <taxon>Araneomorphae</taxon>
        <taxon>Entelegynae</taxon>
        <taxon>Araneoidea</taxon>
        <taxon>Araneidae</taxon>
        <taxon>Caerostris</taxon>
    </lineage>
</organism>
<protein>
    <submittedName>
        <fullName evidence="1">Uncharacterized protein</fullName>
    </submittedName>
</protein>
<evidence type="ECO:0000313" key="2">
    <source>
        <dbReference type="Proteomes" id="UP001054945"/>
    </source>
</evidence>
<dbReference type="EMBL" id="BPLR01011653">
    <property type="protein sequence ID" value="GIY47970.1"/>
    <property type="molecule type" value="Genomic_DNA"/>
</dbReference>
<sequence>MAQLTFRIAIGSVYHSPPLRSKLLHSFSCTATTPFFHVRLSTRIGRPLQVCATLPLTLHPLCHYRLPRIPKGGHMVVEGG</sequence>
<evidence type="ECO:0000313" key="1">
    <source>
        <dbReference type="EMBL" id="GIY47970.1"/>
    </source>
</evidence>
<reference evidence="1 2" key="1">
    <citation type="submission" date="2021-06" db="EMBL/GenBank/DDBJ databases">
        <title>Caerostris extrusa draft genome.</title>
        <authorList>
            <person name="Kono N."/>
            <person name="Arakawa K."/>
        </authorList>
    </citation>
    <scope>NUCLEOTIDE SEQUENCE [LARGE SCALE GENOMIC DNA]</scope>
</reference>
<gene>
    <name evidence="1" type="ORF">CEXT_206031</name>
</gene>
<accession>A0AAV4TNF6</accession>
<name>A0AAV4TNF6_CAEEX</name>
<comment type="caution">
    <text evidence="1">The sequence shown here is derived from an EMBL/GenBank/DDBJ whole genome shotgun (WGS) entry which is preliminary data.</text>
</comment>